<evidence type="ECO:0000313" key="2">
    <source>
        <dbReference type="EMBL" id="SLN17494.1"/>
    </source>
</evidence>
<gene>
    <name evidence="2" type="primary">pabB</name>
    <name evidence="2" type="ORF">PAM7971_00454</name>
</gene>
<dbReference type="GO" id="GO:0046820">
    <property type="term" value="F:4-amino-4-deoxychorismate synthase activity"/>
    <property type="evidence" value="ECO:0007669"/>
    <property type="project" value="UniProtKB-EC"/>
</dbReference>
<dbReference type="InterPro" id="IPR015890">
    <property type="entry name" value="Chorismate_C"/>
</dbReference>
<dbReference type="Pfam" id="PF00425">
    <property type="entry name" value="Chorismate_bind"/>
    <property type="match status" value="1"/>
</dbReference>
<evidence type="ECO:0000259" key="1">
    <source>
        <dbReference type="Pfam" id="PF00425"/>
    </source>
</evidence>
<dbReference type="AlphaFoldDB" id="A0A1Y5RHG7"/>
<reference evidence="2 3" key="1">
    <citation type="submission" date="2017-03" db="EMBL/GenBank/DDBJ databases">
        <authorList>
            <person name="Afonso C.L."/>
            <person name="Miller P.J."/>
            <person name="Scott M.A."/>
            <person name="Spackman E."/>
            <person name="Goraichik I."/>
            <person name="Dimitrov K.M."/>
            <person name="Suarez D.L."/>
            <person name="Swayne D.E."/>
        </authorList>
    </citation>
    <scope>NUCLEOTIDE SEQUENCE [LARGE SCALE GENOMIC DNA]</scope>
    <source>
        <strain evidence="2 3">CECT 7971</strain>
    </source>
</reference>
<keyword evidence="3" id="KW-1185">Reference proteome</keyword>
<dbReference type="InterPro" id="IPR005802">
    <property type="entry name" value="ADC_synth_comp_1"/>
</dbReference>
<dbReference type="NCBIfam" id="NF005698">
    <property type="entry name" value="PRK07508.1"/>
    <property type="match status" value="1"/>
</dbReference>
<dbReference type="PRINTS" id="PR00095">
    <property type="entry name" value="ANTSNTHASEI"/>
</dbReference>
<dbReference type="EC" id="2.6.1.85" evidence="2"/>
<dbReference type="GO" id="GO:0000162">
    <property type="term" value="P:L-tryptophan biosynthetic process"/>
    <property type="evidence" value="ECO:0007669"/>
    <property type="project" value="TreeGrafter"/>
</dbReference>
<dbReference type="Proteomes" id="UP000193307">
    <property type="component" value="Unassembled WGS sequence"/>
</dbReference>
<dbReference type="GO" id="GO:0009396">
    <property type="term" value="P:folic acid-containing compound biosynthetic process"/>
    <property type="evidence" value="ECO:0007669"/>
    <property type="project" value="InterPro"/>
</dbReference>
<dbReference type="PANTHER" id="PTHR11236:SF50">
    <property type="entry name" value="AMINODEOXYCHORISMATE SYNTHASE COMPONENT 1"/>
    <property type="match status" value="1"/>
</dbReference>
<dbReference type="Gene3D" id="3.60.120.10">
    <property type="entry name" value="Anthranilate synthase"/>
    <property type="match status" value="1"/>
</dbReference>
<protein>
    <submittedName>
        <fullName evidence="2">Aminodeoxychorismate synthase component 1</fullName>
        <ecNumber evidence="2">2.6.1.85</ecNumber>
    </submittedName>
</protein>
<sequence>MRIQFDTGPLAGASKIALDMTNAQGTVFDAPLSEIRAHCADDLPQAFAAIEDAKHKGHWIAGYMSYDLGVFLDPALAPLQRDDYDLPLLEFGVFKAPKSASDVNNVGNVQTCLTPLWDLDHYKSAFSKAKSYIKAGDCYQVNLTFPIGIESDATPRQLYQALKVRQPVRYGALVETDHHTFLSRSPELFFKTDAHGQITVRPMKGTAPRGQDPVQNAAAKEWLAGSEKNQAENLMIVDLLRNDVSRVSEIGSVKVPSLFEIETYETLFQMTSTVTAQLLPDVNFESLCKALFPCGSITGAPKIRAMQIIDELEQAPRGAYCGAIGWIAPDGASEFNVAIRTLAFKAGSTTGQLNVGGGLVYDSDAEDEYNEALLKAEFARL</sequence>
<dbReference type="PANTHER" id="PTHR11236">
    <property type="entry name" value="AMINOBENZOATE/ANTHRANILATE SYNTHASE"/>
    <property type="match status" value="1"/>
</dbReference>
<dbReference type="RefSeq" id="WP_085847569.1">
    <property type="nucleotide sequence ID" value="NZ_FNZV01000001.1"/>
</dbReference>
<keyword evidence="2" id="KW-0032">Aminotransferase</keyword>
<feature type="domain" description="Chorismate-utilising enzyme C-terminal" evidence="1">
    <location>
        <begin position="120"/>
        <end position="375"/>
    </location>
</feature>
<name>A0A1Y5RHG7_9RHOB</name>
<keyword evidence="2" id="KW-0808">Transferase</keyword>
<dbReference type="InterPro" id="IPR005801">
    <property type="entry name" value="ADC_synthase"/>
</dbReference>
<dbReference type="NCBIfam" id="TIGR00553">
    <property type="entry name" value="pabB"/>
    <property type="match status" value="1"/>
</dbReference>
<dbReference type="STRING" id="658057.SAMN04488032_101196"/>
<organism evidence="2 3">
    <name type="scientific">Pacificibacter marinus</name>
    <dbReference type="NCBI Taxonomy" id="658057"/>
    <lineage>
        <taxon>Bacteria</taxon>
        <taxon>Pseudomonadati</taxon>
        <taxon>Pseudomonadota</taxon>
        <taxon>Alphaproteobacteria</taxon>
        <taxon>Rhodobacterales</taxon>
        <taxon>Roseobacteraceae</taxon>
        <taxon>Pacificibacter</taxon>
    </lineage>
</organism>
<accession>A0A1Y5RHG7</accession>
<dbReference type="SUPFAM" id="SSF56322">
    <property type="entry name" value="ADC synthase"/>
    <property type="match status" value="1"/>
</dbReference>
<proteinExistence type="predicted"/>
<evidence type="ECO:0000313" key="3">
    <source>
        <dbReference type="Proteomes" id="UP000193307"/>
    </source>
</evidence>
<dbReference type="EMBL" id="FWFW01000001">
    <property type="protein sequence ID" value="SLN17494.1"/>
    <property type="molecule type" value="Genomic_DNA"/>
</dbReference>
<dbReference type="InterPro" id="IPR019999">
    <property type="entry name" value="Anth_synth_I-like"/>
</dbReference>